<dbReference type="AlphaFoldDB" id="A0A9N9S262"/>
<reference evidence="2" key="2">
    <citation type="submission" date="2022-10" db="EMBL/GenBank/DDBJ databases">
        <authorList>
            <consortium name="ENA_rothamsted_submissions"/>
            <consortium name="culmorum"/>
            <person name="King R."/>
        </authorList>
    </citation>
    <scope>NUCLEOTIDE SEQUENCE</scope>
</reference>
<keyword evidence="1" id="KW-0472">Membrane</keyword>
<dbReference type="EMBL" id="OU895879">
    <property type="protein sequence ID" value="CAG9807240.1"/>
    <property type="molecule type" value="Genomic_DNA"/>
</dbReference>
<accession>A0A9N9S262</accession>
<protein>
    <submittedName>
        <fullName evidence="2">Uncharacterized protein</fullName>
    </submittedName>
</protein>
<sequence length="72" mass="8539">MNVLIELNNFVENFSPKLMQYQHLTLIVIMKTIITYYALQNTLYKPSTGKQHYERLSKLFEEISSTNQHFIA</sequence>
<keyword evidence="1" id="KW-1133">Transmembrane helix</keyword>
<feature type="transmembrane region" description="Helical" evidence="1">
    <location>
        <begin position="20"/>
        <end position="39"/>
    </location>
</feature>
<proteinExistence type="predicted"/>
<name>A0A9N9S262_9DIPT</name>
<organism evidence="2 3">
    <name type="scientific">Chironomus riparius</name>
    <dbReference type="NCBI Taxonomy" id="315576"/>
    <lineage>
        <taxon>Eukaryota</taxon>
        <taxon>Metazoa</taxon>
        <taxon>Ecdysozoa</taxon>
        <taxon>Arthropoda</taxon>
        <taxon>Hexapoda</taxon>
        <taxon>Insecta</taxon>
        <taxon>Pterygota</taxon>
        <taxon>Neoptera</taxon>
        <taxon>Endopterygota</taxon>
        <taxon>Diptera</taxon>
        <taxon>Nematocera</taxon>
        <taxon>Chironomoidea</taxon>
        <taxon>Chironomidae</taxon>
        <taxon>Chironominae</taxon>
        <taxon>Chironomus</taxon>
    </lineage>
</organism>
<evidence type="ECO:0000313" key="2">
    <source>
        <dbReference type="EMBL" id="CAG9807240.1"/>
    </source>
</evidence>
<dbReference type="Proteomes" id="UP001153620">
    <property type="component" value="Chromosome 3"/>
</dbReference>
<evidence type="ECO:0000256" key="1">
    <source>
        <dbReference type="SAM" id="Phobius"/>
    </source>
</evidence>
<keyword evidence="3" id="KW-1185">Reference proteome</keyword>
<reference evidence="2" key="1">
    <citation type="submission" date="2022-01" db="EMBL/GenBank/DDBJ databases">
        <authorList>
            <person name="King R."/>
        </authorList>
    </citation>
    <scope>NUCLEOTIDE SEQUENCE</scope>
</reference>
<gene>
    <name evidence="2" type="ORF">CHIRRI_LOCUS10089</name>
</gene>
<evidence type="ECO:0000313" key="3">
    <source>
        <dbReference type="Proteomes" id="UP001153620"/>
    </source>
</evidence>
<keyword evidence="1" id="KW-0812">Transmembrane</keyword>